<evidence type="ECO:0000256" key="2">
    <source>
        <dbReference type="ARBA" id="ARBA00005478"/>
    </source>
</evidence>
<dbReference type="Pfam" id="PF07297">
    <property type="entry name" value="DPM2"/>
    <property type="match status" value="1"/>
</dbReference>
<name>A0AAW1Q1U9_9CHLO</name>
<comment type="pathway">
    <text evidence="7">Protein modification; protein glycosylation.</text>
</comment>
<comment type="subunit">
    <text evidence="7">Component of the dolichol-phosphate mannose (DPM) synthase complex.</text>
</comment>
<feature type="transmembrane region" description="Helical" evidence="7">
    <location>
        <begin position="7"/>
        <end position="29"/>
    </location>
</feature>
<accession>A0AAW1Q1U9</accession>
<dbReference type="PANTHER" id="PTHR15039">
    <property type="entry name" value="DOLICHOL PHOSPHATE-MANNOSE BIOSYNTHESIS REGULATORY PROTEIN"/>
    <property type="match status" value="1"/>
</dbReference>
<organism evidence="8 9">
    <name type="scientific">[Myrmecia] bisecta</name>
    <dbReference type="NCBI Taxonomy" id="41462"/>
    <lineage>
        <taxon>Eukaryota</taxon>
        <taxon>Viridiplantae</taxon>
        <taxon>Chlorophyta</taxon>
        <taxon>core chlorophytes</taxon>
        <taxon>Trebouxiophyceae</taxon>
        <taxon>Trebouxiales</taxon>
        <taxon>Trebouxiaceae</taxon>
        <taxon>Myrmecia</taxon>
    </lineage>
</organism>
<evidence type="ECO:0000256" key="3">
    <source>
        <dbReference type="ARBA" id="ARBA00022692"/>
    </source>
</evidence>
<dbReference type="GO" id="GO:0180047">
    <property type="term" value="P:dolichol phosphate mannose biosynthetic process"/>
    <property type="evidence" value="ECO:0007669"/>
    <property type="project" value="InterPro"/>
</dbReference>
<proteinExistence type="inferred from homology"/>
<dbReference type="Proteomes" id="UP001489004">
    <property type="component" value="Unassembled WGS sequence"/>
</dbReference>
<keyword evidence="3 7" id="KW-0812">Transmembrane</keyword>
<evidence type="ECO:0000256" key="1">
    <source>
        <dbReference type="ARBA" id="ARBA00004477"/>
    </source>
</evidence>
<evidence type="ECO:0000256" key="6">
    <source>
        <dbReference type="ARBA" id="ARBA00023136"/>
    </source>
</evidence>
<keyword evidence="5 7" id="KW-1133">Transmembrane helix</keyword>
<comment type="subcellular location">
    <subcellularLocation>
        <location evidence="1 7">Endoplasmic reticulum membrane</location>
        <topology evidence="1 7">Multi-pass membrane protein</topology>
    </subcellularLocation>
</comment>
<reference evidence="8 9" key="1">
    <citation type="journal article" date="2024" name="Nat. Commun.">
        <title>Phylogenomics reveals the evolutionary origins of lichenization in chlorophyte algae.</title>
        <authorList>
            <person name="Puginier C."/>
            <person name="Libourel C."/>
            <person name="Otte J."/>
            <person name="Skaloud P."/>
            <person name="Haon M."/>
            <person name="Grisel S."/>
            <person name="Petersen M."/>
            <person name="Berrin J.G."/>
            <person name="Delaux P.M."/>
            <person name="Dal Grande F."/>
            <person name="Keller J."/>
        </authorList>
    </citation>
    <scope>NUCLEOTIDE SEQUENCE [LARGE SCALE GENOMIC DNA]</scope>
    <source>
        <strain evidence="8 9">SAG 2043</strain>
    </source>
</reference>
<feature type="transmembrane region" description="Helical" evidence="7">
    <location>
        <begin position="49"/>
        <end position="74"/>
    </location>
</feature>
<keyword evidence="9" id="KW-1185">Reference proteome</keyword>
<dbReference type="InterPro" id="IPR009914">
    <property type="entry name" value="DPM2"/>
</dbReference>
<gene>
    <name evidence="8" type="ORF">WJX72_003459</name>
</gene>
<evidence type="ECO:0000256" key="5">
    <source>
        <dbReference type="ARBA" id="ARBA00022989"/>
    </source>
</evidence>
<evidence type="ECO:0000313" key="8">
    <source>
        <dbReference type="EMBL" id="KAK9814287.1"/>
    </source>
</evidence>
<protein>
    <recommendedName>
        <fullName evidence="7">Dolichol phosphate-mannose biosynthesis regulatory protein</fullName>
    </recommendedName>
</protein>
<dbReference type="GO" id="GO:0006506">
    <property type="term" value="P:GPI anchor biosynthetic process"/>
    <property type="evidence" value="ECO:0007669"/>
    <property type="project" value="TreeGrafter"/>
</dbReference>
<comment type="caution">
    <text evidence="8">The sequence shown here is derived from an EMBL/GenBank/DDBJ whole genome shotgun (WGS) entry which is preliminary data.</text>
</comment>
<keyword evidence="4 7" id="KW-0256">Endoplasmic reticulum</keyword>
<dbReference type="GO" id="GO:0033185">
    <property type="term" value="C:dolichol-phosphate-mannose synthase complex"/>
    <property type="evidence" value="ECO:0007669"/>
    <property type="project" value="TreeGrafter"/>
</dbReference>
<evidence type="ECO:0000256" key="7">
    <source>
        <dbReference type="RuleBase" id="RU365084"/>
    </source>
</evidence>
<evidence type="ECO:0000313" key="9">
    <source>
        <dbReference type="Proteomes" id="UP001489004"/>
    </source>
</evidence>
<comment type="similarity">
    <text evidence="2 7">Belongs to the DPM2 family.</text>
</comment>
<evidence type="ECO:0000256" key="4">
    <source>
        <dbReference type="ARBA" id="ARBA00022824"/>
    </source>
</evidence>
<dbReference type="GO" id="GO:0005789">
    <property type="term" value="C:endoplasmic reticulum membrane"/>
    <property type="evidence" value="ECO:0007669"/>
    <property type="project" value="UniProtKB-SubCell"/>
</dbReference>
<sequence length="89" mass="9886">MPVDERVTGAFILVLGALAFSYYTVWVLLTPFVEEGHVLLKAFPRRYYAIAIPTAAGVILFAVTLGFIGVALVASELSKLQRQRQRRCD</sequence>
<dbReference type="AlphaFoldDB" id="A0AAW1Q1U9"/>
<comment type="function">
    <text evidence="7">Regulatory subunit of the dolichol-phosphate mannose (DPM) synthase complex; essential for the ER localization.</text>
</comment>
<keyword evidence="6 7" id="KW-0472">Membrane</keyword>
<dbReference type="PANTHER" id="PTHR15039:SF11">
    <property type="entry name" value="DOLICHOL PHOSPHATE-MANNOSE BIOSYNTHESIS REGULATORY PROTEIN"/>
    <property type="match status" value="1"/>
</dbReference>
<dbReference type="GO" id="GO:0030234">
    <property type="term" value="F:enzyme regulator activity"/>
    <property type="evidence" value="ECO:0007669"/>
    <property type="project" value="UniProtKB-UniRule"/>
</dbReference>
<dbReference type="EMBL" id="JALJOR010000007">
    <property type="protein sequence ID" value="KAK9814287.1"/>
    <property type="molecule type" value="Genomic_DNA"/>
</dbReference>